<proteinExistence type="predicted"/>
<dbReference type="Proteomes" id="UP000041254">
    <property type="component" value="Unassembled WGS sequence"/>
</dbReference>
<dbReference type="InParanoid" id="A0A0G4FM07"/>
<dbReference type="PhylomeDB" id="A0A0G4FM07"/>
<feature type="compositionally biased region" description="Basic residues" evidence="1">
    <location>
        <begin position="357"/>
        <end position="366"/>
    </location>
</feature>
<feature type="region of interest" description="Disordered" evidence="1">
    <location>
        <begin position="1"/>
        <end position="38"/>
    </location>
</feature>
<reference evidence="2 3" key="1">
    <citation type="submission" date="2014-11" db="EMBL/GenBank/DDBJ databases">
        <authorList>
            <person name="Zhu J."/>
            <person name="Qi W."/>
            <person name="Song R."/>
        </authorList>
    </citation>
    <scope>NUCLEOTIDE SEQUENCE [LARGE SCALE GENOMIC DNA]</scope>
</reference>
<dbReference type="AlphaFoldDB" id="A0A0G4FM07"/>
<accession>A0A0G4FM07</accession>
<feature type="region of interest" description="Disordered" evidence="1">
    <location>
        <begin position="315"/>
        <end position="382"/>
    </location>
</feature>
<evidence type="ECO:0000313" key="2">
    <source>
        <dbReference type="EMBL" id="CEM15069.1"/>
    </source>
</evidence>
<gene>
    <name evidence="2" type="ORF">Vbra_15700</name>
</gene>
<name>A0A0G4FM07_VITBC</name>
<protein>
    <submittedName>
        <fullName evidence="2">Uncharacterized protein</fullName>
    </submittedName>
</protein>
<dbReference type="VEuPathDB" id="CryptoDB:Vbra_15700"/>
<organism evidence="2 3">
    <name type="scientific">Vitrella brassicaformis (strain CCMP3155)</name>
    <dbReference type="NCBI Taxonomy" id="1169540"/>
    <lineage>
        <taxon>Eukaryota</taxon>
        <taxon>Sar</taxon>
        <taxon>Alveolata</taxon>
        <taxon>Colpodellida</taxon>
        <taxon>Vitrellaceae</taxon>
        <taxon>Vitrella</taxon>
    </lineage>
</organism>
<evidence type="ECO:0000256" key="1">
    <source>
        <dbReference type="SAM" id="MobiDB-lite"/>
    </source>
</evidence>
<evidence type="ECO:0000313" key="3">
    <source>
        <dbReference type="Proteomes" id="UP000041254"/>
    </source>
</evidence>
<feature type="compositionally biased region" description="Low complexity" evidence="1">
    <location>
        <begin position="321"/>
        <end position="331"/>
    </location>
</feature>
<feature type="compositionally biased region" description="Gly residues" evidence="1">
    <location>
        <begin position="24"/>
        <end position="36"/>
    </location>
</feature>
<sequence length="397" mass="43121">MVDPDLNGPPVVTPLAADRSGWGAAAGDGSGDGSGGSAQLEDEKVGILLSMGLERDQAECALVKAATGKWTRRLSYVLVQAAAAQGSRDRCFWSRFYDSNGTKQHESRRRNKTDKSSPIGVSFPEKLVILNEWARVARLEACFLSLYWAATAGNMQQRHEKLETLIEAYQEHTADDDPTAPLPTDKCHALGAAHLGLTSSDAEVVRDVKRIVADTRVDISAERTAAFAHVLPRDCPAPSVSRQTADRYRQKVADTVIYESTRTLKNMEFVYSPGDSRIAAVNVYSPLPVTPVCVARALAKTQTDSLLANLERETARQQAANPHTNQTQPTTNRKRAASEVGGDKAAAAEEGDGGRYRGGKARKKYHQSGAFDNLNRPEDSSQMHFVDLCVPPSACRV</sequence>
<keyword evidence="3" id="KW-1185">Reference proteome</keyword>
<dbReference type="EMBL" id="CDMY01000465">
    <property type="protein sequence ID" value="CEM15069.1"/>
    <property type="molecule type" value="Genomic_DNA"/>
</dbReference>